<dbReference type="RefSeq" id="WP_349218607.1">
    <property type="nucleotide sequence ID" value="NZ_JBBMFD010000006.1"/>
</dbReference>
<keyword evidence="14" id="KW-1133">Transmembrane helix</keyword>
<keyword evidence="5 17" id="KW-0121">Carboxypeptidase</keyword>
<evidence type="ECO:0000256" key="1">
    <source>
        <dbReference type="ARBA" id="ARBA00003217"/>
    </source>
</evidence>
<comment type="similarity">
    <text evidence="3 13">Belongs to the peptidase S11 family.</text>
</comment>
<dbReference type="GO" id="GO:0004180">
    <property type="term" value="F:carboxypeptidase activity"/>
    <property type="evidence" value="ECO:0007669"/>
    <property type="project" value="UniProtKB-KW"/>
</dbReference>
<evidence type="ECO:0000259" key="16">
    <source>
        <dbReference type="SMART" id="SM00936"/>
    </source>
</evidence>
<evidence type="ECO:0000256" key="6">
    <source>
        <dbReference type="ARBA" id="ARBA00022670"/>
    </source>
</evidence>
<dbReference type="Gene3D" id="3.40.710.10">
    <property type="entry name" value="DD-peptidase/beta-lactamase superfamily"/>
    <property type="match status" value="1"/>
</dbReference>
<dbReference type="SUPFAM" id="SSF69189">
    <property type="entry name" value="Penicillin-binding protein associated domain"/>
    <property type="match status" value="1"/>
</dbReference>
<name>A0ABV1E0T0_9FIRM</name>
<protein>
    <recommendedName>
        <fullName evidence="4">serine-type D-Ala-D-Ala carboxypeptidase</fullName>
        <ecNumber evidence="4">3.4.16.4</ecNumber>
    </recommendedName>
</protein>
<gene>
    <name evidence="17" type="ORF">WMO26_05060</name>
</gene>
<evidence type="ECO:0000256" key="10">
    <source>
        <dbReference type="ARBA" id="ARBA00022984"/>
    </source>
</evidence>
<comment type="caution">
    <text evidence="17">The sequence shown here is derived from an EMBL/GenBank/DDBJ whole genome shotgun (WGS) entry which is preliminary data.</text>
</comment>
<dbReference type="Pfam" id="PF00768">
    <property type="entry name" value="Peptidase_S11"/>
    <property type="match status" value="1"/>
</dbReference>
<keyword evidence="7 15" id="KW-0732">Signal</keyword>
<organism evidence="17 18">
    <name type="scientific">Solibaculum intestinale</name>
    <dbReference type="NCBI Taxonomy" id="3133165"/>
    <lineage>
        <taxon>Bacteria</taxon>
        <taxon>Bacillati</taxon>
        <taxon>Bacillota</taxon>
        <taxon>Clostridia</taxon>
        <taxon>Eubacteriales</taxon>
        <taxon>Oscillospiraceae</taxon>
        <taxon>Solibaculum</taxon>
    </lineage>
</organism>
<dbReference type="Proteomes" id="UP001489509">
    <property type="component" value="Unassembled WGS sequence"/>
</dbReference>
<evidence type="ECO:0000256" key="12">
    <source>
        <dbReference type="ARBA" id="ARBA00034000"/>
    </source>
</evidence>
<keyword evidence="18" id="KW-1185">Reference proteome</keyword>
<feature type="domain" description="Peptidase S11 D-Ala-D-Ala carboxypeptidase A C-terminal" evidence="16">
    <location>
        <begin position="298"/>
        <end position="390"/>
    </location>
</feature>
<reference evidence="17 18" key="1">
    <citation type="submission" date="2024-03" db="EMBL/GenBank/DDBJ databases">
        <title>Human intestinal bacterial collection.</title>
        <authorList>
            <person name="Pauvert C."/>
            <person name="Hitch T.C.A."/>
            <person name="Clavel T."/>
        </authorList>
    </citation>
    <scope>NUCLEOTIDE SEQUENCE [LARGE SCALE GENOMIC DNA]</scope>
    <source>
        <strain evidence="17 18">CLA-JM-H44</strain>
    </source>
</reference>
<comment type="catalytic activity">
    <reaction evidence="12">
        <text>Preferential cleavage: (Ac)2-L-Lys-D-Ala-|-D-Ala. Also transpeptidation of peptidyl-alanyl moieties that are N-acyl substituents of D-alanine.</text>
        <dbReference type="EC" id="3.4.16.4"/>
    </reaction>
</comment>
<accession>A0ABV1E0T0</accession>
<evidence type="ECO:0000256" key="5">
    <source>
        <dbReference type="ARBA" id="ARBA00022645"/>
    </source>
</evidence>
<evidence type="ECO:0000256" key="15">
    <source>
        <dbReference type="SAM" id="SignalP"/>
    </source>
</evidence>
<dbReference type="EMBL" id="JBBMFD010000006">
    <property type="protein sequence ID" value="MEQ2440192.1"/>
    <property type="molecule type" value="Genomic_DNA"/>
</dbReference>
<comment type="function">
    <text evidence="1">Removes C-terminal D-alanyl residues from sugar-peptide cell wall precursors.</text>
</comment>
<keyword evidence="11" id="KW-0961">Cell wall biogenesis/degradation</keyword>
<feature type="transmembrane region" description="Helical" evidence="14">
    <location>
        <begin position="408"/>
        <end position="430"/>
    </location>
</feature>
<evidence type="ECO:0000256" key="14">
    <source>
        <dbReference type="SAM" id="Phobius"/>
    </source>
</evidence>
<feature type="chain" id="PRO_5045649911" description="serine-type D-Ala-D-Ala carboxypeptidase" evidence="15">
    <location>
        <begin position="26"/>
        <end position="446"/>
    </location>
</feature>
<comment type="pathway">
    <text evidence="2">Cell wall biogenesis; peptidoglycan biosynthesis.</text>
</comment>
<dbReference type="InterPro" id="IPR012907">
    <property type="entry name" value="Peptidase_S11_C"/>
</dbReference>
<evidence type="ECO:0000313" key="17">
    <source>
        <dbReference type="EMBL" id="MEQ2440192.1"/>
    </source>
</evidence>
<dbReference type="InterPro" id="IPR012338">
    <property type="entry name" value="Beta-lactam/transpept-like"/>
</dbReference>
<keyword evidence="14" id="KW-0812">Transmembrane</keyword>
<dbReference type="SMART" id="SM00936">
    <property type="entry name" value="PBP5_C"/>
    <property type="match status" value="1"/>
</dbReference>
<sequence length="446" mass="49267">MNKKAIFLSALLIVALLLMPFSASASYTPPDSVPVRSQAVLMANVETGEIVYEKNADQKMYPASLTKVVTAMIALEEWGDRLDEQVTVDGALFDDLGWGYSNAGLKDGEVLTMRQLLYAMLIKSACEGSNVIADAVGGSVSDFVDKMNERVKELGCENTHFVNPHGLHDDDQYTTARDLYKIVQNAMKLPVFMEICSTARYRMPATNMNEERTLVTTNLLMDQATGGVKYYYSPARGIKTGYTPEAGRCLISTASQDGYTYLLITLGAPVEDENGEPITDMYNFMDAINLYEWALPNFQVKSLVDQQEPSGEVSIHLGEEKDSVLAYPGEDFSALVPKNIEKSSILLVPELPDTVDAPVKKGDKLGTAKLMLAGEELGTIDLVAGESVNRSEFQFYMEKINEIISSTWFKIAIVAVVGLIVVYAVIAVIVNQKRRKNKRVNRTRKM</sequence>
<feature type="signal peptide" evidence="15">
    <location>
        <begin position="1"/>
        <end position="25"/>
    </location>
</feature>
<dbReference type="InterPro" id="IPR018044">
    <property type="entry name" value="Peptidase_S11"/>
</dbReference>
<dbReference type="PANTHER" id="PTHR21581:SF26">
    <property type="entry name" value="D-ALANYL-D-ALANINE ENDOPEPTIDASE"/>
    <property type="match status" value="1"/>
</dbReference>
<evidence type="ECO:0000256" key="11">
    <source>
        <dbReference type="ARBA" id="ARBA00023316"/>
    </source>
</evidence>
<evidence type="ECO:0000256" key="3">
    <source>
        <dbReference type="ARBA" id="ARBA00007164"/>
    </source>
</evidence>
<dbReference type="Gene3D" id="2.60.410.10">
    <property type="entry name" value="D-Ala-D-Ala carboxypeptidase, C-terminal domain"/>
    <property type="match status" value="1"/>
</dbReference>
<keyword evidence="9" id="KW-0133">Cell shape</keyword>
<evidence type="ECO:0000256" key="13">
    <source>
        <dbReference type="RuleBase" id="RU004016"/>
    </source>
</evidence>
<dbReference type="PRINTS" id="PR00725">
    <property type="entry name" value="DADACBPTASE1"/>
</dbReference>
<evidence type="ECO:0000256" key="8">
    <source>
        <dbReference type="ARBA" id="ARBA00022801"/>
    </source>
</evidence>
<dbReference type="EC" id="3.4.16.4" evidence="4"/>
<dbReference type="InterPro" id="IPR037167">
    <property type="entry name" value="Peptidase_S11_C_sf"/>
</dbReference>
<keyword evidence="8 17" id="KW-0378">Hydrolase</keyword>
<evidence type="ECO:0000256" key="7">
    <source>
        <dbReference type="ARBA" id="ARBA00022729"/>
    </source>
</evidence>
<keyword evidence="10" id="KW-0573">Peptidoglycan synthesis</keyword>
<dbReference type="Pfam" id="PF07943">
    <property type="entry name" value="PBP5_C"/>
    <property type="match status" value="1"/>
</dbReference>
<dbReference type="SUPFAM" id="SSF56601">
    <property type="entry name" value="beta-lactamase/transpeptidase-like"/>
    <property type="match status" value="1"/>
</dbReference>
<dbReference type="InterPro" id="IPR015956">
    <property type="entry name" value="Peniciliin-bd_prot_C_sf"/>
</dbReference>
<evidence type="ECO:0000256" key="2">
    <source>
        <dbReference type="ARBA" id="ARBA00004752"/>
    </source>
</evidence>
<keyword evidence="6" id="KW-0645">Protease</keyword>
<evidence type="ECO:0000256" key="9">
    <source>
        <dbReference type="ARBA" id="ARBA00022960"/>
    </source>
</evidence>
<evidence type="ECO:0000256" key="4">
    <source>
        <dbReference type="ARBA" id="ARBA00012448"/>
    </source>
</evidence>
<dbReference type="PANTHER" id="PTHR21581">
    <property type="entry name" value="D-ALANYL-D-ALANINE CARBOXYPEPTIDASE"/>
    <property type="match status" value="1"/>
</dbReference>
<keyword evidence="14" id="KW-0472">Membrane</keyword>
<evidence type="ECO:0000313" key="18">
    <source>
        <dbReference type="Proteomes" id="UP001489509"/>
    </source>
</evidence>
<dbReference type="InterPro" id="IPR001967">
    <property type="entry name" value="Peptidase_S11_N"/>
</dbReference>
<proteinExistence type="inferred from homology"/>